<dbReference type="EC" id="2.4.1.-" evidence="12"/>
<dbReference type="SUPFAM" id="SSF53955">
    <property type="entry name" value="Lysozyme-like"/>
    <property type="match status" value="1"/>
</dbReference>
<keyword evidence="6" id="KW-0511">Multifunctional enzyme</keyword>
<dbReference type="CDD" id="cd00063">
    <property type="entry name" value="FN3"/>
    <property type="match status" value="1"/>
</dbReference>
<evidence type="ECO:0000256" key="4">
    <source>
        <dbReference type="ARBA" id="ARBA00022679"/>
    </source>
</evidence>
<feature type="compositionally biased region" description="Gly residues" evidence="9">
    <location>
        <begin position="907"/>
        <end position="927"/>
    </location>
</feature>
<dbReference type="InterPro" id="IPR036950">
    <property type="entry name" value="PBP_transglycosylase"/>
</dbReference>
<keyword evidence="10" id="KW-0472">Membrane</keyword>
<reference evidence="12 13" key="1">
    <citation type="submission" date="2023-07" db="EMBL/GenBank/DDBJ databases">
        <title>Genomic Encyclopedia of Type Strains, Phase IV (KMG-IV): sequencing the most valuable type-strain genomes for metagenomic binning, comparative biology and taxonomic classification.</title>
        <authorList>
            <person name="Goeker M."/>
        </authorList>
    </citation>
    <scope>NUCLEOTIDE SEQUENCE [LARGE SCALE GENOMIC DNA]</scope>
    <source>
        <strain evidence="12 13">DSM 4006</strain>
    </source>
</reference>
<dbReference type="Gene3D" id="2.60.40.10">
    <property type="entry name" value="Immunoglobulins"/>
    <property type="match status" value="1"/>
</dbReference>
<evidence type="ECO:0000256" key="6">
    <source>
        <dbReference type="ARBA" id="ARBA00023268"/>
    </source>
</evidence>
<keyword evidence="5 12" id="KW-0378">Hydrolase</keyword>
<feature type="transmembrane region" description="Helical" evidence="10">
    <location>
        <begin position="37"/>
        <end position="61"/>
    </location>
</feature>
<dbReference type="EC" id="3.4.-.-" evidence="12"/>
<evidence type="ECO:0000256" key="2">
    <source>
        <dbReference type="ARBA" id="ARBA00022670"/>
    </source>
</evidence>
<dbReference type="GO" id="GO:0016757">
    <property type="term" value="F:glycosyltransferase activity"/>
    <property type="evidence" value="ECO:0007669"/>
    <property type="project" value="UniProtKB-KW"/>
</dbReference>
<dbReference type="RefSeq" id="WP_274455264.1">
    <property type="nucleotide sequence ID" value="NZ_CP067097.1"/>
</dbReference>
<gene>
    <name evidence="12" type="ORF">J2S03_000568</name>
</gene>
<comment type="caution">
    <text evidence="12">The sequence shown here is derived from an EMBL/GenBank/DDBJ whole genome shotgun (WGS) entry which is preliminary data.</text>
</comment>
<evidence type="ECO:0000259" key="11">
    <source>
        <dbReference type="PROSITE" id="PS50853"/>
    </source>
</evidence>
<evidence type="ECO:0000256" key="5">
    <source>
        <dbReference type="ARBA" id="ARBA00022801"/>
    </source>
</evidence>
<comment type="catalytic activity">
    <reaction evidence="8">
        <text>[GlcNAc-(1-&gt;4)-Mur2Ac(oyl-L-Ala-gamma-D-Glu-L-Lys-D-Ala-D-Ala)](n)-di-trans,octa-cis-undecaprenyl diphosphate + beta-D-GlcNAc-(1-&gt;4)-Mur2Ac(oyl-L-Ala-gamma-D-Glu-L-Lys-D-Ala-D-Ala)-di-trans,octa-cis-undecaprenyl diphosphate = [GlcNAc-(1-&gt;4)-Mur2Ac(oyl-L-Ala-gamma-D-Glu-L-Lys-D-Ala-D-Ala)](n+1)-di-trans,octa-cis-undecaprenyl diphosphate + di-trans,octa-cis-undecaprenyl diphosphate + H(+)</text>
        <dbReference type="Rhea" id="RHEA:23708"/>
        <dbReference type="Rhea" id="RHEA-COMP:9602"/>
        <dbReference type="Rhea" id="RHEA-COMP:9603"/>
        <dbReference type="ChEBI" id="CHEBI:15378"/>
        <dbReference type="ChEBI" id="CHEBI:58405"/>
        <dbReference type="ChEBI" id="CHEBI:60033"/>
        <dbReference type="ChEBI" id="CHEBI:78435"/>
        <dbReference type="EC" id="2.4.99.28"/>
    </reaction>
</comment>
<protein>
    <submittedName>
        <fullName evidence="12">Penicillin-binding protein/penicillin-binding protein 1A</fullName>
        <ecNumber evidence="12">2.4.1.-</ecNumber>
        <ecNumber evidence="12">3.4.-.-</ecNumber>
    </submittedName>
</protein>
<dbReference type="SUPFAM" id="SSF56601">
    <property type="entry name" value="beta-lactamase/transpeptidase-like"/>
    <property type="match status" value="1"/>
</dbReference>
<dbReference type="InterPro" id="IPR001264">
    <property type="entry name" value="Glyco_trans_51"/>
</dbReference>
<evidence type="ECO:0000256" key="3">
    <source>
        <dbReference type="ARBA" id="ARBA00022676"/>
    </source>
</evidence>
<evidence type="ECO:0000256" key="1">
    <source>
        <dbReference type="ARBA" id="ARBA00022645"/>
    </source>
</evidence>
<proteinExistence type="predicted"/>
<dbReference type="Pfam" id="PF00905">
    <property type="entry name" value="Transpeptidase"/>
    <property type="match status" value="1"/>
</dbReference>
<dbReference type="PANTHER" id="PTHR32282">
    <property type="entry name" value="BINDING PROTEIN TRANSPEPTIDASE, PUTATIVE-RELATED"/>
    <property type="match status" value="1"/>
</dbReference>
<keyword evidence="3 12" id="KW-0328">Glycosyltransferase</keyword>
<keyword evidence="10" id="KW-0812">Transmembrane</keyword>
<keyword evidence="1" id="KW-0121">Carboxypeptidase</keyword>
<organism evidence="12 13">
    <name type="scientific">Alicyclobacillus cycloheptanicus</name>
    <dbReference type="NCBI Taxonomy" id="1457"/>
    <lineage>
        <taxon>Bacteria</taxon>
        <taxon>Bacillati</taxon>
        <taxon>Bacillota</taxon>
        <taxon>Bacilli</taxon>
        <taxon>Bacillales</taxon>
        <taxon>Alicyclobacillaceae</taxon>
        <taxon>Alicyclobacillus</taxon>
    </lineage>
</organism>
<feature type="region of interest" description="Disordered" evidence="9">
    <location>
        <begin position="1"/>
        <end position="31"/>
    </location>
</feature>
<dbReference type="InterPro" id="IPR001460">
    <property type="entry name" value="PCN-bd_Tpept"/>
</dbReference>
<dbReference type="Proteomes" id="UP001232973">
    <property type="component" value="Unassembled WGS sequence"/>
</dbReference>
<keyword evidence="4 12" id="KW-0808">Transferase</keyword>
<dbReference type="InterPro" id="IPR013783">
    <property type="entry name" value="Ig-like_fold"/>
</dbReference>
<dbReference type="InterPro" id="IPR012338">
    <property type="entry name" value="Beta-lactam/transpept-like"/>
</dbReference>
<evidence type="ECO:0000256" key="10">
    <source>
        <dbReference type="SAM" id="Phobius"/>
    </source>
</evidence>
<dbReference type="GO" id="GO:0016787">
    <property type="term" value="F:hydrolase activity"/>
    <property type="evidence" value="ECO:0007669"/>
    <property type="project" value="UniProtKB-KW"/>
</dbReference>
<feature type="compositionally biased region" description="Gly residues" evidence="9">
    <location>
        <begin position="953"/>
        <end position="963"/>
    </location>
</feature>
<keyword evidence="13" id="KW-1185">Reference proteome</keyword>
<dbReference type="SUPFAM" id="SSF49265">
    <property type="entry name" value="Fibronectin type III"/>
    <property type="match status" value="1"/>
</dbReference>
<feature type="region of interest" description="Disordered" evidence="9">
    <location>
        <begin position="907"/>
        <end position="970"/>
    </location>
</feature>
<dbReference type="PANTHER" id="PTHR32282:SF33">
    <property type="entry name" value="PEPTIDOGLYCAN GLYCOSYLTRANSFERASE"/>
    <property type="match status" value="1"/>
</dbReference>
<comment type="catalytic activity">
    <reaction evidence="7">
        <text>Preferential cleavage: (Ac)2-L-Lys-D-Ala-|-D-Ala. Also transpeptidation of peptidyl-alanyl moieties that are N-acyl substituents of D-alanine.</text>
        <dbReference type="EC" id="3.4.16.4"/>
    </reaction>
</comment>
<dbReference type="InterPro" id="IPR023346">
    <property type="entry name" value="Lysozyme-like_dom_sf"/>
</dbReference>
<dbReference type="InterPro" id="IPR036116">
    <property type="entry name" value="FN3_sf"/>
</dbReference>
<dbReference type="EMBL" id="JAUSTP010000002">
    <property type="protein sequence ID" value="MDQ0188756.1"/>
    <property type="molecule type" value="Genomic_DNA"/>
</dbReference>
<dbReference type="Gene3D" id="3.40.710.10">
    <property type="entry name" value="DD-peptidase/beta-lactamase superfamily"/>
    <property type="match status" value="1"/>
</dbReference>
<dbReference type="InterPro" id="IPR050396">
    <property type="entry name" value="Glycosyltr_51/Transpeptidase"/>
</dbReference>
<keyword evidence="2" id="KW-0645">Protease</keyword>
<evidence type="ECO:0000256" key="9">
    <source>
        <dbReference type="SAM" id="MobiDB-lite"/>
    </source>
</evidence>
<dbReference type="InterPro" id="IPR003961">
    <property type="entry name" value="FN3_dom"/>
</dbReference>
<keyword evidence="10" id="KW-1133">Transmembrane helix</keyword>
<evidence type="ECO:0000313" key="12">
    <source>
        <dbReference type="EMBL" id="MDQ0188756.1"/>
    </source>
</evidence>
<dbReference type="Gene3D" id="1.10.3810.10">
    <property type="entry name" value="Biosynthetic peptidoglycan transglycosylase-like"/>
    <property type="match status" value="1"/>
</dbReference>
<evidence type="ECO:0000313" key="13">
    <source>
        <dbReference type="Proteomes" id="UP001232973"/>
    </source>
</evidence>
<evidence type="ECO:0000256" key="7">
    <source>
        <dbReference type="ARBA" id="ARBA00034000"/>
    </source>
</evidence>
<sequence>MAKGTKPPVHGSSTKDKQKQQRANAARKERRHPIRTAFKVLGLGVGGIIVIGVGVGIGYAASMLKGLPTISASTFTNESEASTVYDVNGKVIGRYTTSGDRQPITSVNQVSPYLSNALIAAEDKTFRTNIGINPLAMCRAFVEDVIGHHIQSGASTITQETVKLAVFPEQQRTLKRKIQEIALALELNHMLTKDEILTDYMNWVYMGDMGDTPIYGVKTASQILFHKDPRDLNIPQAALLAGIINNPSYFSPYQYPSRAVDRQHYVLNQMLRNHFITQQQYESAMSYNVLKDIHKPTASSTTQYPFLMLDNITPTVCQDLVKEGLYSTAQQAYDALPTAGYKIYTSIDLNVQNHVDSVLADDQLFGNTDASWSDPQTGQHGVDIYNAGVTIINNQTGGIVAIGGGRDSAADYQKDQIDHSDIARQPGSSIKPLIDYGPAIDLHKETAATYLADIPTTYPGGPAGPWTPTDAEGYYSGLVSVRTALVKSINVPAIRTLDMLTPEVGTSYLAKMGIPVGATTLNGQPTLVQSDTEQLPTAIGGMAHGLTVQQVTSAYTTFANQGTWKQSFLVSKIADRNGNTLYQFHQQVNQVFSPQTAWIMTNILHGVLYQPGGTADAIGARFPGYYISGKTGTTDSQEDGWFVGYTQQYTAGLWMGYNHHQKISNSAYNLKFTLWSDIMQPLLQKEQPTKPWPEPSGIVQAAVCEDSGMLPTNLCKQDNAVYDEYFIQGTQPTQPDNMHVLVEYTIYNGKKYLATTMTPPNEIRTGIFIKPPYTLPPGVTTLDSGTYVPTQPDPRGGIVLKAPANGQSPTTVSPPANVKAVAAPDGTSVQLTWNAVQGASGYMVTRATSGSGPYVTVAGPVTQTSFTDSQLPANASTLYYEVYAVSSAGLSNPSAVVEVVLPNAGGSGGSGGTGPGNGSGPGAGAGSGSTNLPGVGNFTGAANKPDTDTGATGSSGGSAGSVGSGRPKKG</sequence>
<name>A0ABT9XEN5_9BACL</name>
<accession>A0ABT9XEN5</accession>
<evidence type="ECO:0000256" key="8">
    <source>
        <dbReference type="ARBA" id="ARBA00049902"/>
    </source>
</evidence>
<dbReference type="PROSITE" id="PS50853">
    <property type="entry name" value="FN3"/>
    <property type="match status" value="1"/>
</dbReference>
<dbReference type="Pfam" id="PF00912">
    <property type="entry name" value="Transgly"/>
    <property type="match status" value="1"/>
</dbReference>
<feature type="domain" description="Fibronectin type-III" evidence="11">
    <location>
        <begin position="814"/>
        <end position="904"/>
    </location>
</feature>